<dbReference type="AlphaFoldDB" id="A0A4V2YYS0"/>
<comment type="caution">
    <text evidence="2">The sequence shown here is derived from an EMBL/GenBank/DDBJ whole genome shotgun (WGS) entry which is preliminary data.</text>
</comment>
<dbReference type="Proteomes" id="UP000294513">
    <property type="component" value="Unassembled WGS sequence"/>
</dbReference>
<evidence type="ECO:0000256" key="1">
    <source>
        <dbReference type="SAM" id="SignalP"/>
    </source>
</evidence>
<protein>
    <recommendedName>
        <fullName evidence="4">Secreted protein</fullName>
    </recommendedName>
</protein>
<dbReference type="OrthoDB" id="9960284at2"/>
<evidence type="ECO:0000313" key="3">
    <source>
        <dbReference type="Proteomes" id="UP000294513"/>
    </source>
</evidence>
<gene>
    <name evidence="2" type="ORF">E1298_07380</name>
</gene>
<dbReference type="EMBL" id="SMKU01000021">
    <property type="protein sequence ID" value="TDD94257.1"/>
    <property type="molecule type" value="Genomic_DNA"/>
</dbReference>
<name>A0A4V2YYS0_9ACTN</name>
<reference evidence="2 3" key="1">
    <citation type="submission" date="2019-03" db="EMBL/GenBank/DDBJ databases">
        <title>Draft genome sequences of novel Actinobacteria.</title>
        <authorList>
            <person name="Sahin N."/>
            <person name="Ay H."/>
            <person name="Saygin H."/>
        </authorList>
    </citation>
    <scope>NUCLEOTIDE SEQUENCE [LARGE SCALE GENOMIC DNA]</scope>
    <source>
        <strain evidence="2 3">H3C3</strain>
    </source>
</reference>
<keyword evidence="1" id="KW-0732">Signal</keyword>
<proteinExistence type="predicted"/>
<feature type="signal peptide" evidence="1">
    <location>
        <begin position="1"/>
        <end position="24"/>
    </location>
</feature>
<accession>A0A4V2YYS0</accession>
<keyword evidence="3" id="KW-1185">Reference proteome</keyword>
<feature type="chain" id="PRO_5039253974" description="Secreted protein" evidence="1">
    <location>
        <begin position="25"/>
        <end position="113"/>
    </location>
</feature>
<dbReference type="RefSeq" id="WP_131890275.1">
    <property type="nucleotide sequence ID" value="NZ_SMKU01000021.1"/>
</dbReference>
<organism evidence="2 3">
    <name type="scientific">Actinomadura rubrisoli</name>
    <dbReference type="NCBI Taxonomy" id="2530368"/>
    <lineage>
        <taxon>Bacteria</taxon>
        <taxon>Bacillati</taxon>
        <taxon>Actinomycetota</taxon>
        <taxon>Actinomycetes</taxon>
        <taxon>Streptosporangiales</taxon>
        <taxon>Thermomonosporaceae</taxon>
        <taxon>Actinomadura</taxon>
    </lineage>
</organism>
<evidence type="ECO:0000313" key="2">
    <source>
        <dbReference type="EMBL" id="TDD94257.1"/>
    </source>
</evidence>
<sequence length="113" mass="12208">MRKLYAGLLGAIALTTVLTGSAQAAGASAAPAKPSPPVSSTVLRDAALPCAPGGPYHEGNDAVWHNCDDSVDRIKVRQYFPYDNYEVCVPPHGEHRNSWTWTIDMHLIHDGHC</sequence>
<evidence type="ECO:0008006" key="4">
    <source>
        <dbReference type="Google" id="ProtNLM"/>
    </source>
</evidence>